<accession>A0A928YSR4</accession>
<proteinExistence type="predicted"/>
<dbReference type="PANTHER" id="PTHR30399">
    <property type="entry name" value="UNCHARACTERIZED PROTEIN YGJP"/>
    <property type="match status" value="1"/>
</dbReference>
<evidence type="ECO:0000313" key="2">
    <source>
        <dbReference type="EMBL" id="MBE8716264.1"/>
    </source>
</evidence>
<feature type="domain" description="YgjP-like metallopeptidase" evidence="1">
    <location>
        <begin position="20"/>
        <end position="227"/>
    </location>
</feature>
<dbReference type="InterPro" id="IPR002725">
    <property type="entry name" value="YgjP-like_metallopeptidase"/>
</dbReference>
<name>A0A928YSR4_9GAMM</name>
<dbReference type="Pfam" id="PF01863">
    <property type="entry name" value="YgjP-like"/>
    <property type="match status" value="1"/>
</dbReference>
<keyword evidence="3" id="KW-1185">Reference proteome</keyword>
<sequence length="234" mass="27137">MADRPFPFEFSIVRSARRRTSSIEIRNAEVILRAPPGISEKQLLIFVAKKQRWILEKIAEQTRRINTVPVRDYQQGGCFPYLDGVLTLQIEQAAGAGVLRQDNFLRVQLSRRSRLTDEEQTRRLVAGWYQQQALTLLTERTHALAARMGLVARNVSVKVTRSRWGQCTTRGDIQYNWYIVLAPDAIVDYLVAHEVCHLRHHNHSAAFWSLVEQVCPEWRQSRQWLRNQGAHLVL</sequence>
<dbReference type="EMBL" id="PRDL01000001">
    <property type="protein sequence ID" value="MBE8716264.1"/>
    <property type="molecule type" value="Genomic_DNA"/>
</dbReference>
<comment type="caution">
    <text evidence="2">The sequence shown here is derived from an EMBL/GenBank/DDBJ whole genome shotgun (WGS) entry which is preliminary data.</text>
</comment>
<evidence type="ECO:0000313" key="3">
    <source>
        <dbReference type="Proteomes" id="UP000652567"/>
    </source>
</evidence>
<dbReference type="Gene3D" id="3.30.2010.10">
    <property type="entry name" value="Metalloproteases ('zincins'), catalytic domain"/>
    <property type="match status" value="1"/>
</dbReference>
<evidence type="ECO:0000259" key="1">
    <source>
        <dbReference type="Pfam" id="PF01863"/>
    </source>
</evidence>
<dbReference type="AlphaFoldDB" id="A0A928YSR4"/>
<dbReference type="Proteomes" id="UP000652567">
    <property type="component" value="Unassembled WGS sequence"/>
</dbReference>
<dbReference type="CDD" id="cd07344">
    <property type="entry name" value="M48_yhfN_like"/>
    <property type="match status" value="1"/>
</dbReference>
<protein>
    <submittedName>
        <fullName evidence="2">M48 family peptidase</fullName>
    </submittedName>
</protein>
<organism evidence="2 3">
    <name type="scientific">Cellvibrio polysaccharolyticus</name>
    <dbReference type="NCBI Taxonomy" id="2082724"/>
    <lineage>
        <taxon>Bacteria</taxon>
        <taxon>Pseudomonadati</taxon>
        <taxon>Pseudomonadota</taxon>
        <taxon>Gammaproteobacteria</taxon>
        <taxon>Cellvibrionales</taxon>
        <taxon>Cellvibrionaceae</taxon>
        <taxon>Cellvibrio</taxon>
    </lineage>
</organism>
<gene>
    <name evidence="2" type="ORF">C4F51_03580</name>
</gene>
<dbReference type="InterPro" id="IPR053136">
    <property type="entry name" value="UTP_pyrophosphatase-like"/>
</dbReference>
<reference evidence="2" key="1">
    <citation type="submission" date="2018-07" db="EMBL/GenBank/DDBJ databases">
        <title>Genome assembly of strain Ka43.</title>
        <authorList>
            <person name="Kukolya J."/>
            <person name="Nagy I."/>
            <person name="Horvath B."/>
            <person name="Toth A."/>
        </authorList>
    </citation>
    <scope>NUCLEOTIDE SEQUENCE</scope>
    <source>
        <strain evidence="2">KB43</strain>
    </source>
</reference>
<dbReference type="PANTHER" id="PTHR30399:SF1">
    <property type="entry name" value="UTP PYROPHOSPHATASE"/>
    <property type="match status" value="1"/>
</dbReference>